<protein>
    <submittedName>
        <fullName evidence="2">SDR family NAD(P)-dependent oxidoreductase</fullName>
    </submittedName>
</protein>
<sequence length="165" mass="17851">MVPAAPSIAGLTAAVTGGSRGLGLLLARQLLPRGCDVVLLARDASELSRAVAKLDVPGAGSVRGVCAMCGMPPRSVIALPRSPRATAAWTSSSPTPASSRSGPRMPSARRGCPVNQIPAFYSEERAFARRFFVRRFARCQQGPFWRSSFPSWWWLRYLPSESRFS</sequence>
<dbReference type="InterPro" id="IPR036291">
    <property type="entry name" value="NAD(P)-bd_dom_sf"/>
</dbReference>
<organism evidence="2 3">
    <name type="scientific">Streptomyces sirii</name>
    <dbReference type="NCBI Taxonomy" id="3127701"/>
    <lineage>
        <taxon>Bacteria</taxon>
        <taxon>Bacillati</taxon>
        <taxon>Actinomycetota</taxon>
        <taxon>Actinomycetes</taxon>
        <taxon>Kitasatosporales</taxon>
        <taxon>Streptomycetaceae</taxon>
        <taxon>Streptomyces</taxon>
    </lineage>
</organism>
<reference evidence="2 3" key="1">
    <citation type="submission" date="2024-03" db="EMBL/GenBank/DDBJ databases">
        <title>The complete genome of Streptomyces sirii sp.nov.</title>
        <authorList>
            <person name="Zakalyukina Y.V."/>
            <person name="Belik A.R."/>
            <person name="Biryukov M.V."/>
            <person name="Baturina O.A."/>
            <person name="Kabilov M.R."/>
        </authorList>
    </citation>
    <scope>NUCLEOTIDE SEQUENCE [LARGE SCALE GENOMIC DNA]</scope>
    <source>
        <strain evidence="2 3">BP-8</strain>
    </source>
</reference>
<dbReference type="Proteomes" id="UP001626628">
    <property type="component" value="Chromosome"/>
</dbReference>
<evidence type="ECO:0000313" key="2">
    <source>
        <dbReference type="EMBL" id="WXK81394.1"/>
    </source>
</evidence>
<evidence type="ECO:0000256" key="1">
    <source>
        <dbReference type="SAM" id="MobiDB-lite"/>
    </source>
</evidence>
<dbReference type="EMBL" id="CP147982">
    <property type="protein sequence ID" value="WXK81394.1"/>
    <property type="molecule type" value="Genomic_DNA"/>
</dbReference>
<keyword evidence="3" id="KW-1185">Reference proteome</keyword>
<feature type="compositionally biased region" description="Low complexity" evidence="1">
    <location>
        <begin position="86"/>
        <end position="104"/>
    </location>
</feature>
<dbReference type="Gene3D" id="3.40.50.720">
    <property type="entry name" value="NAD(P)-binding Rossmann-like Domain"/>
    <property type="match status" value="1"/>
</dbReference>
<name>A0ABZ2R4F4_9ACTN</name>
<proteinExistence type="predicted"/>
<accession>A0ABZ2R4F4</accession>
<dbReference type="RefSeq" id="WP_407289148.1">
    <property type="nucleotide sequence ID" value="NZ_CP147982.1"/>
</dbReference>
<gene>
    <name evidence="2" type="ORF">WAB15_02865</name>
</gene>
<dbReference type="InterPro" id="IPR002347">
    <property type="entry name" value="SDR_fam"/>
</dbReference>
<dbReference type="Pfam" id="PF00106">
    <property type="entry name" value="adh_short"/>
    <property type="match status" value="1"/>
</dbReference>
<evidence type="ECO:0000313" key="3">
    <source>
        <dbReference type="Proteomes" id="UP001626628"/>
    </source>
</evidence>
<feature type="region of interest" description="Disordered" evidence="1">
    <location>
        <begin position="86"/>
        <end position="110"/>
    </location>
</feature>
<dbReference type="SUPFAM" id="SSF51735">
    <property type="entry name" value="NAD(P)-binding Rossmann-fold domains"/>
    <property type="match status" value="1"/>
</dbReference>